<gene>
    <name evidence="2" type="ORF">HUJ06_013448</name>
</gene>
<reference evidence="2 3" key="1">
    <citation type="journal article" date="2020" name="Mol. Biol. Evol.">
        <title>Distinct Expression and Methylation Patterns for Genes with Different Fates following a Single Whole-Genome Duplication in Flowering Plants.</title>
        <authorList>
            <person name="Shi T."/>
            <person name="Rahmani R.S."/>
            <person name="Gugger P.F."/>
            <person name="Wang M."/>
            <person name="Li H."/>
            <person name="Zhang Y."/>
            <person name="Li Z."/>
            <person name="Wang Q."/>
            <person name="Van de Peer Y."/>
            <person name="Marchal K."/>
            <person name="Chen J."/>
        </authorList>
    </citation>
    <scope>NUCLEOTIDE SEQUENCE [LARGE SCALE GENOMIC DNA]</scope>
    <source>
        <tissue evidence="2">Leaf</tissue>
    </source>
</reference>
<organism evidence="2 3">
    <name type="scientific">Nelumbo nucifera</name>
    <name type="common">Sacred lotus</name>
    <dbReference type="NCBI Taxonomy" id="4432"/>
    <lineage>
        <taxon>Eukaryota</taxon>
        <taxon>Viridiplantae</taxon>
        <taxon>Streptophyta</taxon>
        <taxon>Embryophyta</taxon>
        <taxon>Tracheophyta</taxon>
        <taxon>Spermatophyta</taxon>
        <taxon>Magnoliopsida</taxon>
        <taxon>Proteales</taxon>
        <taxon>Nelumbonaceae</taxon>
        <taxon>Nelumbo</taxon>
    </lineage>
</organism>
<evidence type="ECO:0000313" key="2">
    <source>
        <dbReference type="EMBL" id="DAD39125.1"/>
    </source>
</evidence>
<comment type="caution">
    <text evidence="2">The sequence shown here is derived from an EMBL/GenBank/DDBJ whole genome shotgun (WGS) entry which is preliminary data.</text>
</comment>
<evidence type="ECO:0000313" key="3">
    <source>
        <dbReference type="Proteomes" id="UP000607653"/>
    </source>
</evidence>
<evidence type="ECO:0000256" key="1">
    <source>
        <dbReference type="SAM" id="MobiDB-lite"/>
    </source>
</evidence>
<protein>
    <submittedName>
        <fullName evidence="2">Uncharacterized protein</fullName>
    </submittedName>
</protein>
<dbReference type="Proteomes" id="UP000607653">
    <property type="component" value="Unassembled WGS sequence"/>
</dbReference>
<keyword evidence="3" id="KW-1185">Reference proteome</keyword>
<feature type="region of interest" description="Disordered" evidence="1">
    <location>
        <begin position="1"/>
        <end position="25"/>
    </location>
</feature>
<dbReference type="EMBL" id="DUZY01000005">
    <property type="protein sequence ID" value="DAD39125.1"/>
    <property type="molecule type" value="Genomic_DNA"/>
</dbReference>
<sequence>MSSKIYTTNKEKKEKKNKERRRKRIRDKLSVRRWLPIID</sequence>
<accession>A0A822Z6N6</accession>
<proteinExistence type="predicted"/>
<dbReference type="AlphaFoldDB" id="A0A822Z6N6"/>
<name>A0A822Z6N6_NELNU</name>